<gene>
    <name evidence="3" type="ORF">OEA41_003267</name>
</gene>
<sequence length="304" mass="33996">MPSALFENFLLHGSKQVLPAFLYGTAWKKEKTADLVYQALCSGFRGVDTAAQPKHYREDLVGEGIRRALREGKVSREDLFVQTKFTSVQGQDSNSMPYNPNLSLTEQVHTSIKSSLRNLSPSSEDSSAEATILDSVVLHSPLPTIAETLEVWRALETYVPHKIRHLGISNVYLGTLEQIYEEAKVKPAVVQNRFYPNTHFDARVRAFCVEKSIIYQAFWTLSANPEIVHGAEVGLAAHQMGLSKHEAMYCLILALENVVILNGTQKETHMAGDLEALQKAKEWALKYPDSWESCMNGFKALIAQ</sequence>
<protein>
    <recommendedName>
        <fullName evidence="2">NADP-dependent oxidoreductase domain-containing protein</fullName>
    </recommendedName>
</protein>
<dbReference type="AlphaFoldDB" id="A0AAD9Z5P3"/>
<keyword evidence="1" id="KW-0560">Oxidoreductase</keyword>
<reference evidence="3" key="1">
    <citation type="submission" date="2022-11" db="EMBL/GenBank/DDBJ databases">
        <title>Chromosomal genome sequence assembly and mating type (MAT) locus characterization of the leprose asexual lichenized fungus Lepraria neglecta (Nyl.) Erichsen.</title>
        <authorList>
            <person name="Allen J.L."/>
            <person name="Pfeffer B."/>
        </authorList>
    </citation>
    <scope>NUCLEOTIDE SEQUENCE</scope>
    <source>
        <strain evidence="3">Allen 5258</strain>
    </source>
</reference>
<evidence type="ECO:0000313" key="3">
    <source>
        <dbReference type="EMBL" id="KAK3171183.1"/>
    </source>
</evidence>
<dbReference type="Pfam" id="PF00248">
    <property type="entry name" value="Aldo_ket_red"/>
    <property type="match status" value="1"/>
</dbReference>
<dbReference type="InterPro" id="IPR036812">
    <property type="entry name" value="NAD(P)_OxRdtase_dom_sf"/>
</dbReference>
<dbReference type="GO" id="GO:0016491">
    <property type="term" value="F:oxidoreductase activity"/>
    <property type="evidence" value="ECO:0007669"/>
    <property type="project" value="UniProtKB-KW"/>
</dbReference>
<dbReference type="Proteomes" id="UP001276659">
    <property type="component" value="Unassembled WGS sequence"/>
</dbReference>
<dbReference type="PANTHER" id="PTHR43827:SF8">
    <property type="entry name" value="ALDO_KETO REDUCTASE FAMILY PROTEIN"/>
    <property type="match status" value="1"/>
</dbReference>
<dbReference type="SUPFAM" id="SSF51430">
    <property type="entry name" value="NAD(P)-linked oxidoreductase"/>
    <property type="match status" value="1"/>
</dbReference>
<dbReference type="Gene3D" id="3.20.20.100">
    <property type="entry name" value="NADP-dependent oxidoreductase domain"/>
    <property type="match status" value="1"/>
</dbReference>
<dbReference type="InterPro" id="IPR023210">
    <property type="entry name" value="NADP_OxRdtase_dom"/>
</dbReference>
<dbReference type="InterPro" id="IPR020471">
    <property type="entry name" value="AKR"/>
</dbReference>
<feature type="domain" description="NADP-dependent oxidoreductase" evidence="2">
    <location>
        <begin position="26"/>
        <end position="218"/>
    </location>
</feature>
<evidence type="ECO:0000256" key="1">
    <source>
        <dbReference type="ARBA" id="ARBA00023002"/>
    </source>
</evidence>
<organism evidence="3 4">
    <name type="scientific">Lepraria neglecta</name>
    <dbReference type="NCBI Taxonomy" id="209136"/>
    <lineage>
        <taxon>Eukaryota</taxon>
        <taxon>Fungi</taxon>
        <taxon>Dikarya</taxon>
        <taxon>Ascomycota</taxon>
        <taxon>Pezizomycotina</taxon>
        <taxon>Lecanoromycetes</taxon>
        <taxon>OSLEUM clade</taxon>
        <taxon>Lecanoromycetidae</taxon>
        <taxon>Lecanorales</taxon>
        <taxon>Lecanorineae</taxon>
        <taxon>Stereocaulaceae</taxon>
        <taxon>Lepraria</taxon>
    </lineage>
</organism>
<keyword evidence="4" id="KW-1185">Reference proteome</keyword>
<accession>A0AAD9Z5P3</accession>
<evidence type="ECO:0000313" key="4">
    <source>
        <dbReference type="Proteomes" id="UP001276659"/>
    </source>
</evidence>
<proteinExistence type="predicted"/>
<name>A0AAD9Z5P3_9LECA</name>
<evidence type="ECO:0000259" key="2">
    <source>
        <dbReference type="Pfam" id="PF00248"/>
    </source>
</evidence>
<dbReference type="FunFam" id="3.20.20.100:FF:000045">
    <property type="entry name" value="Aldo-keto reductase (AKR), putative"/>
    <property type="match status" value="1"/>
</dbReference>
<dbReference type="EMBL" id="JASNWA010000008">
    <property type="protein sequence ID" value="KAK3171183.1"/>
    <property type="molecule type" value="Genomic_DNA"/>
</dbReference>
<dbReference type="PANTHER" id="PTHR43827">
    <property type="entry name" value="2,5-DIKETO-D-GLUCONIC ACID REDUCTASE"/>
    <property type="match status" value="1"/>
</dbReference>
<comment type="caution">
    <text evidence="3">The sequence shown here is derived from an EMBL/GenBank/DDBJ whole genome shotgun (WGS) entry which is preliminary data.</text>
</comment>